<gene>
    <name evidence="1" type="ORF">HMPREF3195_00699</name>
</gene>
<proteinExistence type="predicted"/>
<dbReference type="STRING" id="1261.HMPREF3195_00699"/>
<dbReference type="RefSeq" id="WP_060917064.1">
    <property type="nucleotide sequence ID" value="NZ_CAXUJS010000002.1"/>
</dbReference>
<sequence length="158" mass="16943">MMNKILVSACLIGENCKYNGGNNKNQKLLDYLKDKEYVLVCPESMGGLAIPRLPSEIEKGMDGSDVIDQGAKVYSKDGKDVTAEYLKGAKMSLDIALENEVGLAILKESSPSCGSSLIHDGNFVGNKKPGQGVTVALLKKHGIKTISEKDLDNLENIG</sequence>
<evidence type="ECO:0000313" key="2">
    <source>
        <dbReference type="Proteomes" id="UP000070326"/>
    </source>
</evidence>
<dbReference type="eggNOG" id="COG1683">
    <property type="taxonomic scope" value="Bacteria"/>
</dbReference>
<reference evidence="1 2" key="1">
    <citation type="submission" date="2016-02" db="EMBL/GenBank/DDBJ databases">
        <authorList>
            <person name="Wen L."/>
            <person name="He K."/>
            <person name="Yang H."/>
        </authorList>
    </citation>
    <scope>NUCLEOTIDE SEQUENCE [LARGE SCALE GENOMIC DNA]</scope>
    <source>
        <strain evidence="1 2">MJR8628A</strain>
    </source>
</reference>
<dbReference type="AlphaFoldDB" id="A0A135YVM3"/>
<name>A0A135YVM3_9FIRM</name>
<dbReference type="Pfam" id="PF04463">
    <property type="entry name" value="2-thiour_desulf"/>
    <property type="match status" value="1"/>
</dbReference>
<dbReference type="PANTHER" id="PTHR30087">
    <property type="entry name" value="INNER MEMBRANE PROTEIN"/>
    <property type="match status" value="1"/>
</dbReference>
<evidence type="ECO:0000313" key="1">
    <source>
        <dbReference type="EMBL" id="KXI13456.1"/>
    </source>
</evidence>
<protein>
    <submittedName>
        <fullName evidence="1">Uncharacterized protein</fullName>
    </submittedName>
</protein>
<dbReference type="EMBL" id="LSQZ01000022">
    <property type="protein sequence ID" value="KXI13456.1"/>
    <property type="molecule type" value="Genomic_DNA"/>
</dbReference>
<dbReference type="Proteomes" id="UP000070326">
    <property type="component" value="Unassembled WGS sequence"/>
</dbReference>
<organism evidence="1 2">
    <name type="scientific">Peptostreptococcus anaerobius</name>
    <dbReference type="NCBI Taxonomy" id="1261"/>
    <lineage>
        <taxon>Bacteria</taxon>
        <taxon>Bacillati</taxon>
        <taxon>Bacillota</taxon>
        <taxon>Clostridia</taxon>
        <taxon>Peptostreptococcales</taxon>
        <taxon>Peptostreptococcaceae</taxon>
        <taxon>Peptostreptococcus</taxon>
    </lineage>
</organism>
<accession>A0A135YVM3</accession>
<dbReference type="InterPro" id="IPR007553">
    <property type="entry name" value="2-thiour_desulf"/>
</dbReference>
<comment type="caution">
    <text evidence="1">The sequence shown here is derived from an EMBL/GenBank/DDBJ whole genome shotgun (WGS) entry which is preliminary data.</text>
</comment>
<dbReference type="PANTHER" id="PTHR30087:SF1">
    <property type="entry name" value="HYPOTHETICAL CYTOSOLIC PROTEIN"/>
    <property type="match status" value="1"/>
</dbReference>
<dbReference type="PATRIC" id="fig|1261.3.peg.1709"/>